<dbReference type="EMBL" id="JABXJJ020000044">
    <property type="protein sequence ID" value="MDI5973323.1"/>
    <property type="molecule type" value="Genomic_DNA"/>
</dbReference>
<feature type="domain" description="Extradiol ring-cleavage dioxygenase LigAB LigA subunit" evidence="1">
    <location>
        <begin position="19"/>
        <end position="97"/>
    </location>
</feature>
<dbReference type="EMBL" id="JAAGKO020000001">
    <property type="protein sequence ID" value="MDI5961377.1"/>
    <property type="molecule type" value="Genomic_DNA"/>
</dbReference>
<gene>
    <name evidence="2" type="ORF">POF43_001320</name>
    <name evidence="3" type="ORF">POF50_028935</name>
</gene>
<sequence>MLSRPGPGEVAGLLRTHRINEICHRVGRDTEFRARLARDAEAELRTLPLTGTERAQLLAGDVAALYANGAHPVLLVRLATFGLFGLDAETYGHRMAGAVRAPRHEESGNG</sequence>
<name>A0AA90H3A9_9ACTN</name>
<keyword evidence="4" id="KW-1185">Reference proteome</keyword>
<organism evidence="3">
    <name type="scientific">Streptantibioticus silvisoli</name>
    <dbReference type="NCBI Taxonomy" id="2705255"/>
    <lineage>
        <taxon>Bacteria</taxon>
        <taxon>Bacillati</taxon>
        <taxon>Actinomycetota</taxon>
        <taxon>Actinomycetes</taxon>
        <taxon>Kitasatosporales</taxon>
        <taxon>Streptomycetaceae</taxon>
        <taxon>Streptantibioticus</taxon>
    </lineage>
</organism>
<protein>
    <recommendedName>
        <fullName evidence="1">Extradiol ring-cleavage dioxygenase LigAB LigA subunit domain-containing protein</fullName>
    </recommendedName>
</protein>
<accession>A0AA90H3A9</accession>
<dbReference type="RefSeq" id="WP_271312803.1">
    <property type="nucleotide sequence ID" value="NZ_JAAGKO020000001.1"/>
</dbReference>
<dbReference type="Proteomes" id="UP001156398">
    <property type="component" value="Unassembled WGS sequence"/>
</dbReference>
<evidence type="ECO:0000313" key="2">
    <source>
        <dbReference type="EMBL" id="MDI5961377.1"/>
    </source>
</evidence>
<dbReference type="InterPro" id="IPR011986">
    <property type="entry name" value="Xdiol_dOase_LigA"/>
</dbReference>
<evidence type="ECO:0000313" key="4">
    <source>
        <dbReference type="Proteomes" id="UP001156398"/>
    </source>
</evidence>
<dbReference type="AlphaFoldDB" id="A0AA90H3A9"/>
<proteinExistence type="predicted"/>
<reference evidence="3 4" key="1">
    <citation type="submission" date="2023-05" db="EMBL/GenBank/DDBJ databases">
        <title>Streptantibioticus silvisoli sp. nov., acidotolerant actinomycetes 1 from pine litter.</title>
        <authorList>
            <person name="Swiecimska M."/>
            <person name="Golinska P."/>
            <person name="Sangal V."/>
            <person name="Wachnowicz B."/>
            <person name="Goodfellow M."/>
        </authorList>
    </citation>
    <scope>NUCLEOTIDE SEQUENCE</scope>
    <source>
        <strain evidence="3">SL13</strain>
        <strain evidence="2 4">SL54</strain>
    </source>
</reference>
<evidence type="ECO:0000259" key="1">
    <source>
        <dbReference type="Pfam" id="PF07746"/>
    </source>
</evidence>
<dbReference type="SUPFAM" id="SSF48076">
    <property type="entry name" value="LigA subunit of an aromatic-ring-opening dioxygenase LigAB"/>
    <property type="match status" value="1"/>
</dbReference>
<dbReference type="Pfam" id="PF07746">
    <property type="entry name" value="LigA"/>
    <property type="match status" value="1"/>
</dbReference>
<dbReference type="InterPro" id="IPR036622">
    <property type="entry name" value="LigA_sf"/>
</dbReference>
<comment type="caution">
    <text evidence="3">The sequence shown here is derived from an EMBL/GenBank/DDBJ whole genome shotgun (WGS) entry which is preliminary data.</text>
</comment>
<dbReference type="Gene3D" id="1.10.700.10">
    <property type="entry name" value="Dioxygenase LigAB, LigA subunit"/>
    <property type="match status" value="1"/>
</dbReference>
<evidence type="ECO:0000313" key="3">
    <source>
        <dbReference type="EMBL" id="MDI5973323.1"/>
    </source>
</evidence>